<protein>
    <submittedName>
        <fullName evidence="1">Uncharacterized protein</fullName>
    </submittedName>
</protein>
<proteinExistence type="predicted"/>
<sequence length="56" mass="6905">MRETCRISPLQEKRLYLLKNKIYKTKAYTYSCNVNITLRIRYENIEKIQDKISKEY</sequence>
<name>A0A6C0D6Z0_9ZZZZ</name>
<dbReference type="AlphaFoldDB" id="A0A6C0D6Z0"/>
<organism evidence="1">
    <name type="scientific">viral metagenome</name>
    <dbReference type="NCBI Taxonomy" id="1070528"/>
    <lineage>
        <taxon>unclassified sequences</taxon>
        <taxon>metagenomes</taxon>
        <taxon>organismal metagenomes</taxon>
    </lineage>
</organism>
<evidence type="ECO:0000313" key="1">
    <source>
        <dbReference type="EMBL" id="QHT12291.1"/>
    </source>
</evidence>
<dbReference type="EMBL" id="MN739543">
    <property type="protein sequence ID" value="QHT12291.1"/>
    <property type="molecule type" value="Genomic_DNA"/>
</dbReference>
<accession>A0A6C0D6Z0</accession>
<reference evidence="1" key="1">
    <citation type="journal article" date="2020" name="Nature">
        <title>Giant virus diversity and host interactions through global metagenomics.</title>
        <authorList>
            <person name="Schulz F."/>
            <person name="Roux S."/>
            <person name="Paez-Espino D."/>
            <person name="Jungbluth S."/>
            <person name="Walsh D.A."/>
            <person name="Denef V.J."/>
            <person name="McMahon K.D."/>
            <person name="Konstantinidis K.T."/>
            <person name="Eloe-Fadrosh E.A."/>
            <person name="Kyrpides N.C."/>
            <person name="Woyke T."/>
        </authorList>
    </citation>
    <scope>NUCLEOTIDE SEQUENCE</scope>
    <source>
        <strain evidence="1">GVMAG-M-3300023174-129</strain>
    </source>
</reference>